<dbReference type="EMBL" id="JAIWYP010000002">
    <property type="protein sequence ID" value="KAH3868655.1"/>
    <property type="molecule type" value="Genomic_DNA"/>
</dbReference>
<evidence type="ECO:0000313" key="1">
    <source>
        <dbReference type="EMBL" id="KAH3868655.1"/>
    </source>
</evidence>
<proteinExistence type="predicted"/>
<reference evidence="1" key="1">
    <citation type="journal article" date="2019" name="bioRxiv">
        <title>The Genome of the Zebra Mussel, Dreissena polymorpha: A Resource for Invasive Species Research.</title>
        <authorList>
            <person name="McCartney M.A."/>
            <person name="Auch B."/>
            <person name="Kono T."/>
            <person name="Mallez S."/>
            <person name="Zhang Y."/>
            <person name="Obille A."/>
            <person name="Becker A."/>
            <person name="Abrahante J.E."/>
            <person name="Garbe J."/>
            <person name="Badalamenti J.P."/>
            <person name="Herman A."/>
            <person name="Mangelson H."/>
            <person name="Liachko I."/>
            <person name="Sullivan S."/>
            <person name="Sone E.D."/>
            <person name="Koren S."/>
            <person name="Silverstein K.A.T."/>
            <person name="Beckman K.B."/>
            <person name="Gohl D.M."/>
        </authorList>
    </citation>
    <scope>NUCLEOTIDE SEQUENCE</scope>
    <source>
        <strain evidence="1">Duluth1</strain>
        <tissue evidence="1">Whole animal</tissue>
    </source>
</reference>
<evidence type="ECO:0000313" key="2">
    <source>
        <dbReference type="Proteomes" id="UP000828390"/>
    </source>
</evidence>
<reference evidence="1" key="2">
    <citation type="submission" date="2020-11" db="EMBL/GenBank/DDBJ databases">
        <authorList>
            <person name="McCartney M.A."/>
            <person name="Auch B."/>
            <person name="Kono T."/>
            <person name="Mallez S."/>
            <person name="Becker A."/>
            <person name="Gohl D.M."/>
            <person name="Silverstein K.A.T."/>
            <person name="Koren S."/>
            <person name="Bechman K.B."/>
            <person name="Herman A."/>
            <person name="Abrahante J.E."/>
            <person name="Garbe J."/>
        </authorList>
    </citation>
    <scope>NUCLEOTIDE SEQUENCE</scope>
    <source>
        <strain evidence="1">Duluth1</strain>
        <tissue evidence="1">Whole animal</tissue>
    </source>
</reference>
<keyword evidence="2" id="KW-1185">Reference proteome</keyword>
<protein>
    <submittedName>
        <fullName evidence="1">Uncharacterized protein</fullName>
    </submittedName>
</protein>
<organism evidence="1 2">
    <name type="scientific">Dreissena polymorpha</name>
    <name type="common">Zebra mussel</name>
    <name type="synonym">Mytilus polymorpha</name>
    <dbReference type="NCBI Taxonomy" id="45954"/>
    <lineage>
        <taxon>Eukaryota</taxon>
        <taxon>Metazoa</taxon>
        <taxon>Spiralia</taxon>
        <taxon>Lophotrochozoa</taxon>
        <taxon>Mollusca</taxon>
        <taxon>Bivalvia</taxon>
        <taxon>Autobranchia</taxon>
        <taxon>Heteroconchia</taxon>
        <taxon>Euheterodonta</taxon>
        <taxon>Imparidentia</taxon>
        <taxon>Neoheterodontei</taxon>
        <taxon>Myida</taxon>
        <taxon>Dreissenoidea</taxon>
        <taxon>Dreissenidae</taxon>
        <taxon>Dreissena</taxon>
    </lineage>
</organism>
<name>A0A9D4M0P0_DREPO</name>
<dbReference type="Proteomes" id="UP000828390">
    <property type="component" value="Unassembled WGS sequence"/>
</dbReference>
<sequence>MSALFTASAPHEINAISESQLGDGSSTDDDRSMVGIVSLLHFLLKDNVEQYGRDLTALTAPTDVYKKSTCCPLRSTALLVFP</sequence>
<gene>
    <name evidence="1" type="ORF">DPMN_031806</name>
</gene>
<accession>A0A9D4M0P0</accession>
<comment type="caution">
    <text evidence="1">The sequence shown here is derived from an EMBL/GenBank/DDBJ whole genome shotgun (WGS) entry which is preliminary data.</text>
</comment>
<dbReference type="AlphaFoldDB" id="A0A9D4M0P0"/>